<organism evidence="1 2">
    <name type="scientific">Triparma columacea</name>
    <dbReference type="NCBI Taxonomy" id="722753"/>
    <lineage>
        <taxon>Eukaryota</taxon>
        <taxon>Sar</taxon>
        <taxon>Stramenopiles</taxon>
        <taxon>Ochrophyta</taxon>
        <taxon>Bolidophyceae</taxon>
        <taxon>Parmales</taxon>
        <taxon>Triparmaceae</taxon>
        <taxon>Triparma</taxon>
    </lineage>
</organism>
<sequence>MPEHFLVADRVMMSRINASAITVTEIITHGVTSYGCCACCYAPASCPGCAIMPCIKDPEYIVKEMEASKYIYVRENSIEWNQPVKIAKEGDCCGVSCCLFRAQDQISVIYFDDPLFDNITDKSRCCNDCLTFCCGGEGELVQIDAKFCCGCCYRAIPPFFCGIPVCCGWCSCCPIIKHTIWVAKASDAIRSIKGARDNAKERMQIGS</sequence>
<keyword evidence="2" id="KW-1185">Reference proteome</keyword>
<protein>
    <submittedName>
        <fullName evidence="1">Uncharacterized protein</fullName>
    </submittedName>
</protein>
<gene>
    <name evidence="1" type="ORF">TrCOL_g2398</name>
</gene>
<proteinExistence type="predicted"/>
<reference evidence="2" key="1">
    <citation type="journal article" date="2023" name="Commun. Biol.">
        <title>Genome analysis of Parmales, the sister group of diatoms, reveals the evolutionary specialization of diatoms from phago-mixotrophs to photoautotrophs.</title>
        <authorList>
            <person name="Ban H."/>
            <person name="Sato S."/>
            <person name="Yoshikawa S."/>
            <person name="Yamada K."/>
            <person name="Nakamura Y."/>
            <person name="Ichinomiya M."/>
            <person name="Sato N."/>
            <person name="Blanc-Mathieu R."/>
            <person name="Endo H."/>
            <person name="Kuwata A."/>
            <person name="Ogata H."/>
        </authorList>
    </citation>
    <scope>NUCLEOTIDE SEQUENCE [LARGE SCALE GENOMIC DNA]</scope>
</reference>
<evidence type="ECO:0000313" key="1">
    <source>
        <dbReference type="EMBL" id="GMI21301.1"/>
    </source>
</evidence>
<dbReference type="AlphaFoldDB" id="A0A9W7FWP0"/>
<comment type="caution">
    <text evidence="1">The sequence shown here is derived from an EMBL/GenBank/DDBJ whole genome shotgun (WGS) entry which is preliminary data.</text>
</comment>
<name>A0A9W7FWP0_9STRA</name>
<dbReference type="OrthoDB" id="187140at2759"/>
<dbReference type="EMBL" id="BRYA01000528">
    <property type="protein sequence ID" value="GMI21301.1"/>
    <property type="molecule type" value="Genomic_DNA"/>
</dbReference>
<dbReference type="Proteomes" id="UP001165065">
    <property type="component" value="Unassembled WGS sequence"/>
</dbReference>
<accession>A0A9W7FWP0</accession>
<evidence type="ECO:0000313" key="2">
    <source>
        <dbReference type="Proteomes" id="UP001165065"/>
    </source>
</evidence>